<evidence type="ECO:0000259" key="1">
    <source>
        <dbReference type="Pfam" id="PF24295"/>
    </source>
</evidence>
<name>A0A1C3ZZM2_9ENTR</name>
<dbReference type="EMBL" id="FMAY01000002">
    <property type="protein sequence ID" value="SCB87829.1"/>
    <property type="molecule type" value="Genomic_DNA"/>
</dbReference>
<keyword evidence="3" id="KW-1185">Reference proteome</keyword>
<evidence type="ECO:0000313" key="3">
    <source>
        <dbReference type="Proteomes" id="UP000198975"/>
    </source>
</evidence>
<dbReference type="Proteomes" id="UP000198975">
    <property type="component" value="Unassembled WGS sequence"/>
</dbReference>
<dbReference type="OrthoDB" id="6565577at2"/>
<protein>
    <recommendedName>
        <fullName evidence="1">DUF7480 domain-containing protein</fullName>
    </recommendedName>
</protein>
<dbReference type="AlphaFoldDB" id="A0A1C3ZZM2"/>
<dbReference type="NCBIfam" id="NF045617">
    <property type="entry name" value="mostly_LP"/>
    <property type="match status" value="1"/>
</dbReference>
<organism evidence="2 3">
    <name type="scientific">Kosakonia oryzendophytica</name>
    <dbReference type="NCBI Taxonomy" id="1005665"/>
    <lineage>
        <taxon>Bacteria</taxon>
        <taxon>Pseudomonadati</taxon>
        <taxon>Pseudomonadota</taxon>
        <taxon>Gammaproteobacteria</taxon>
        <taxon>Enterobacterales</taxon>
        <taxon>Enterobacteriaceae</taxon>
        <taxon>Kosakonia</taxon>
    </lineage>
</organism>
<sequence>MKPYLLLSAVLLLSGCPGYSDRMADRVTANVSLRNGSICITYPSQYGDRIIAAEISSASGETVNHAFYENPFIPDGDRCLPTLGYVFKSGMKHSVNYTLDNTRFDMWKIVTVTFEIDPDVPGKIRIER</sequence>
<feature type="domain" description="DUF7480" evidence="1">
    <location>
        <begin position="27"/>
        <end position="117"/>
    </location>
</feature>
<gene>
    <name evidence="2" type="ORF">GA0061071_102297</name>
</gene>
<accession>A0A1C3ZZM2</accession>
<dbReference type="PROSITE" id="PS51257">
    <property type="entry name" value="PROKAR_LIPOPROTEIN"/>
    <property type="match status" value="1"/>
</dbReference>
<reference evidence="3" key="1">
    <citation type="submission" date="2016-08" db="EMBL/GenBank/DDBJ databases">
        <authorList>
            <person name="Varghese N."/>
            <person name="Submissions Spin"/>
        </authorList>
    </citation>
    <scope>NUCLEOTIDE SEQUENCE [LARGE SCALE GENOMIC DNA]</scope>
    <source>
        <strain evidence="3">REICA_082</strain>
    </source>
</reference>
<evidence type="ECO:0000313" key="2">
    <source>
        <dbReference type="EMBL" id="SCB87829.1"/>
    </source>
</evidence>
<proteinExistence type="predicted"/>
<dbReference type="Pfam" id="PF24295">
    <property type="entry name" value="DUF7480"/>
    <property type="match status" value="1"/>
</dbReference>
<dbReference type="RefSeq" id="WP_061498059.1">
    <property type="nucleotide sequence ID" value="NZ_CP115659.1"/>
</dbReference>
<dbReference type="InterPro" id="IPR055903">
    <property type="entry name" value="DUF7480"/>
</dbReference>
<dbReference type="InterPro" id="IPR054657">
    <property type="entry name" value="T6SS_periplasmic_put"/>
</dbReference>